<dbReference type="Proteomes" id="UP000245908">
    <property type="component" value="Unassembled WGS sequence"/>
</dbReference>
<protein>
    <submittedName>
        <fullName evidence="2">Uncharacterized protein</fullName>
    </submittedName>
</protein>
<feature type="transmembrane region" description="Helical" evidence="1">
    <location>
        <begin position="79"/>
        <end position="101"/>
    </location>
</feature>
<feature type="transmembrane region" description="Helical" evidence="1">
    <location>
        <begin position="113"/>
        <end position="137"/>
    </location>
</feature>
<gene>
    <name evidence="2" type="ORF">DDW05_02680</name>
</gene>
<evidence type="ECO:0000313" key="2">
    <source>
        <dbReference type="EMBL" id="PVU70570.1"/>
    </source>
</evidence>
<evidence type="ECO:0000313" key="3">
    <source>
        <dbReference type="Proteomes" id="UP000245908"/>
    </source>
</evidence>
<accession>A0A2T9WRX1</accession>
<keyword evidence="1" id="KW-1133">Transmembrane helix</keyword>
<dbReference type="AlphaFoldDB" id="A0A2T9WRX1"/>
<keyword evidence="1" id="KW-0472">Membrane</keyword>
<feature type="transmembrane region" description="Helical" evidence="1">
    <location>
        <begin position="245"/>
        <end position="264"/>
    </location>
</feature>
<name>A0A2T9WRX1_NANST</name>
<dbReference type="EMBL" id="QEFH01000024">
    <property type="protein sequence ID" value="PVU70570.1"/>
    <property type="molecule type" value="Genomic_DNA"/>
</dbReference>
<feature type="transmembrane region" description="Helical" evidence="1">
    <location>
        <begin position="157"/>
        <end position="176"/>
    </location>
</feature>
<feature type="transmembrane region" description="Helical" evidence="1">
    <location>
        <begin position="13"/>
        <end position="45"/>
    </location>
</feature>
<evidence type="ECO:0000256" key="1">
    <source>
        <dbReference type="SAM" id="Phobius"/>
    </source>
</evidence>
<proteinExistence type="predicted"/>
<reference evidence="2 3" key="1">
    <citation type="journal article" date="2015" name="Appl. Environ. Microbiol.">
        <title>Nanoarchaeota, Their Sulfolobales Host, and Nanoarchaeota Virus Distribution across Yellowstone National Park Hot Springs.</title>
        <authorList>
            <person name="Munson-McGee J.H."/>
            <person name="Field E.K."/>
            <person name="Bateson M."/>
            <person name="Rooney C."/>
            <person name="Stepanauskas R."/>
            <person name="Young M.J."/>
        </authorList>
    </citation>
    <scope>NUCLEOTIDE SEQUENCE [LARGE SCALE GENOMIC DNA]</scope>
    <source>
        <strain evidence="2">SCGC AB-777_O03</strain>
    </source>
</reference>
<keyword evidence="1" id="KW-0812">Transmembrane</keyword>
<feature type="transmembrane region" description="Helical" evidence="1">
    <location>
        <begin position="219"/>
        <end position="238"/>
    </location>
</feature>
<sequence length="276" mass="30979">MSNLELLAVVVDIGMAITIGIAITIMMGILVTGWIISAILIYFVAKHFNKNVSFKKILGFIILLGILYFIIIIKFNYFFYIIGIIIGFIIFLNFIIFLSIYKVVLNASWRVAFGMSIVSIVAIMIEIILISIVFAIAQGISTVDIPVGKMEIEIIGIIMWFMLGLLLSVIFIYLIAKLLNIDISFLEISAINIFPGTLSFIIIIISVLLHILAESNVGFFIGAGIIFIVASIFYKYILNISWKKAIIMSVIFSVLWPIIGLKILPHYIHIYYMACC</sequence>
<organism evidence="2 3">
    <name type="scientific">Nanobsidianus stetteri</name>
    <dbReference type="NCBI Taxonomy" id="1294122"/>
    <lineage>
        <taxon>Archaea</taxon>
        <taxon>Nanobdellota</taxon>
        <taxon>Candidatus Nanoarchaeia</taxon>
        <taxon>Nanoarchaeales</taxon>
        <taxon>Nanopusillaceae</taxon>
        <taxon>Candidatus Nanobsidianus</taxon>
    </lineage>
</organism>
<feature type="transmembrane region" description="Helical" evidence="1">
    <location>
        <begin position="188"/>
        <end position="213"/>
    </location>
</feature>
<comment type="caution">
    <text evidence="2">The sequence shown here is derived from an EMBL/GenBank/DDBJ whole genome shotgun (WGS) entry which is preliminary data.</text>
</comment>
<feature type="transmembrane region" description="Helical" evidence="1">
    <location>
        <begin position="57"/>
        <end position="73"/>
    </location>
</feature>